<protein>
    <recommendedName>
        <fullName evidence="4">DUF4230 domain-containing protein</fullName>
    </recommendedName>
</protein>
<dbReference type="RefSeq" id="WP_125728461.1">
    <property type="nucleotide sequence ID" value="NZ_QHKI01000087.1"/>
</dbReference>
<dbReference type="OrthoDB" id="3366858at2"/>
<comment type="caution">
    <text evidence="2">The sequence shown here is derived from an EMBL/GenBank/DDBJ whole genome shotgun (WGS) entry which is preliminary data.</text>
</comment>
<proteinExistence type="predicted"/>
<keyword evidence="1" id="KW-0472">Membrane</keyword>
<evidence type="ECO:0000313" key="2">
    <source>
        <dbReference type="EMBL" id="RSM65241.1"/>
    </source>
</evidence>
<dbReference type="InterPro" id="IPR025324">
    <property type="entry name" value="DUF4230"/>
</dbReference>
<sequence length="222" mass="24184">MDELRQGAEQLAGSTVTKTGRGKVVRRAVTAGGFVVVAVALLQLVGVLPDVRIIDRTQQAILQSVRDLSRYQAAAGDFQVVVDIEHDVRWLPGFLAGQRALLVAAGTVPAYVDFSTLANGDITVSRQSKSVNIRLPRAELDEPAIDHERTYLYDLKVGVFTRFTSPAGFADGQELYLRAAQRMSEAAERAGLKERAGENTRFMLAGLSRSFGYEAVFEAPVE</sequence>
<evidence type="ECO:0008006" key="4">
    <source>
        <dbReference type="Google" id="ProtNLM"/>
    </source>
</evidence>
<gene>
    <name evidence="2" type="ORF">DMH04_49640</name>
</gene>
<keyword evidence="1" id="KW-1133">Transmembrane helix</keyword>
<keyword evidence="1" id="KW-0812">Transmembrane</keyword>
<name>A0A428YCH4_KIBAR</name>
<accession>A0A428YCH4</accession>
<reference evidence="2 3" key="1">
    <citation type="submission" date="2018-05" db="EMBL/GenBank/DDBJ databases">
        <title>Evolution of GPA BGCs.</title>
        <authorList>
            <person name="Waglechner N."/>
            <person name="Wright G.D."/>
        </authorList>
    </citation>
    <scope>NUCLEOTIDE SEQUENCE [LARGE SCALE GENOMIC DNA]</scope>
    <source>
        <strain evidence="2 3">A82846</strain>
    </source>
</reference>
<organism evidence="2 3">
    <name type="scientific">Kibdelosporangium aridum</name>
    <dbReference type="NCBI Taxonomy" id="2030"/>
    <lineage>
        <taxon>Bacteria</taxon>
        <taxon>Bacillati</taxon>
        <taxon>Actinomycetota</taxon>
        <taxon>Actinomycetes</taxon>
        <taxon>Pseudonocardiales</taxon>
        <taxon>Pseudonocardiaceae</taxon>
        <taxon>Kibdelosporangium</taxon>
    </lineage>
</organism>
<dbReference type="AlphaFoldDB" id="A0A428YCH4"/>
<feature type="transmembrane region" description="Helical" evidence="1">
    <location>
        <begin position="28"/>
        <end position="48"/>
    </location>
</feature>
<evidence type="ECO:0000313" key="3">
    <source>
        <dbReference type="Proteomes" id="UP000287547"/>
    </source>
</evidence>
<dbReference type="Pfam" id="PF14014">
    <property type="entry name" value="DUF4230"/>
    <property type="match status" value="1"/>
</dbReference>
<dbReference type="EMBL" id="QHKI01000087">
    <property type="protein sequence ID" value="RSM65241.1"/>
    <property type="molecule type" value="Genomic_DNA"/>
</dbReference>
<evidence type="ECO:0000256" key="1">
    <source>
        <dbReference type="SAM" id="Phobius"/>
    </source>
</evidence>
<dbReference type="Proteomes" id="UP000287547">
    <property type="component" value="Unassembled WGS sequence"/>
</dbReference>